<evidence type="ECO:0000313" key="9">
    <source>
        <dbReference type="Proteomes" id="UP000696280"/>
    </source>
</evidence>
<keyword evidence="2" id="KW-0862">Zinc</keyword>
<feature type="compositionally biased region" description="Low complexity" evidence="6">
    <location>
        <begin position="75"/>
        <end position="86"/>
    </location>
</feature>
<evidence type="ECO:0000256" key="5">
    <source>
        <dbReference type="ARBA" id="ARBA00023242"/>
    </source>
</evidence>
<dbReference type="GO" id="GO:0008270">
    <property type="term" value="F:zinc ion binding"/>
    <property type="evidence" value="ECO:0007669"/>
    <property type="project" value="InterPro"/>
</dbReference>
<dbReference type="PROSITE" id="PS00463">
    <property type="entry name" value="ZN2_CY6_FUNGAL_1"/>
    <property type="match status" value="1"/>
</dbReference>
<dbReference type="Proteomes" id="UP000696280">
    <property type="component" value="Unassembled WGS sequence"/>
</dbReference>
<keyword evidence="1" id="KW-0479">Metal-binding</keyword>
<dbReference type="Pfam" id="PF00172">
    <property type="entry name" value="Zn_clus"/>
    <property type="match status" value="1"/>
</dbReference>
<evidence type="ECO:0000256" key="6">
    <source>
        <dbReference type="SAM" id="MobiDB-lite"/>
    </source>
</evidence>
<dbReference type="SUPFAM" id="SSF57701">
    <property type="entry name" value="Zn2/Cys6 DNA-binding domain"/>
    <property type="match status" value="1"/>
</dbReference>
<dbReference type="InterPro" id="IPR036864">
    <property type="entry name" value="Zn2-C6_fun-type_DNA-bd_sf"/>
</dbReference>
<dbReference type="EMBL" id="CAJVRL010000054">
    <property type="protein sequence ID" value="CAG8953872.1"/>
    <property type="molecule type" value="Genomic_DNA"/>
</dbReference>
<organism evidence="8 9">
    <name type="scientific">Hymenoscyphus fraxineus</name>
    <dbReference type="NCBI Taxonomy" id="746836"/>
    <lineage>
        <taxon>Eukaryota</taxon>
        <taxon>Fungi</taxon>
        <taxon>Dikarya</taxon>
        <taxon>Ascomycota</taxon>
        <taxon>Pezizomycotina</taxon>
        <taxon>Leotiomycetes</taxon>
        <taxon>Helotiales</taxon>
        <taxon>Helotiaceae</taxon>
        <taxon>Hymenoscyphus</taxon>
    </lineage>
</organism>
<keyword evidence="9" id="KW-1185">Reference proteome</keyword>
<proteinExistence type="predicted"/>
<evidence type="ECO:0000256" key="3">
    <source>
        <dbReference type="ARBA" id="ARBA00023015"/>
    </source>
</evidence>
<dbReference type="InterPro" id="IPR001138">
    <property type="entry name" value="Zn2Cys6_DnaBD"/>
</dbReference>
<evidence type="ECO:0000313" key="8">
    <source>
        <dbReference type="EMBL" id="CAG8953872.1"/>
    </source>
</evidence>
<feature type="domain" description="Zn(2)-C6 fungal-type" evidence="7">
    <location>
        <begin position="21"/>
        <end position="50"/>
    </location>
</feature>
<evidence type="ECO:0000256" key="1">
    <source>
        <dbReference type="ARBA" id="ARBA00022723"/>
    </source>
</evidence>
<sequence>MSHCITPPRGDEGSSTEGYLACLDCAKAKAKCEKKFPCARCIRRKIECRTRLTQRGPGRSIGNARNGKHTKNKESSSSKAGDSVSSDVKKNVDKKVKLNNDKIMDDGTGCFQLDFNNTPYIEHYLPGKDPNEMHYIHDISKQELDPSLSLDTFMLNDYFNINHDFNSHQLNESIDISLSSGTHSTYALSPAAFNLPSENYFPMMDVILPDQTTVPIDSADGPFPALEGWPLFRCNQIVPTSACSTTAKSHLESLYAALNTQNLSLDECRLTDHHHVAIEPLLAGTRDKLIAIMQGFSNRAQTIHGLRNAKQENASSMIDANAPFFLILPLPHVLESLLRACLSCYEPYYPILSAASLKTNKLMEGGNNAVISSLKLLFMLAAGAMTSGAGDTYQIAHGLIEIGRISLSYLLEEDIKLVSNPELLQCALLFIIVAAWSGDKWQMDMAIYQKAMYLEMLSKEKFLERREFHVSTLGSATELDHSWQRWKEQESINRMVYSWVLLDQEMCLFQDSPSTLFTSLTTLNTAVPSPSTTWRATSAKEWMHSLPHSHLQSGNVFPPSLNEYIVRFRETENPTSLTDLTPTVLRLLLCHIQSLVSQVRLSIAGIHGNSSNSNDKSFKAIRYTSMVLVSVRLDEARDLLQKWYSLSQSVFKGESTPTINATMVLYHLIVLNTLVSFPEVERMARGEDSSIKQPSKWKQPHHFEDTRNIYFHCGQILRIIRSMSEGSRPAWWAGAVYRVALIAWANCMSCSDIGSPSMSEYNKKPSTHLVMLDSLTAESPLIISYVKNAEGTPVFSEGNGGAVPLEVPGIILAYCTRFLGADQRNKFIKGIRLKLLALADRWEAI</sequence>
<dbReference type="Gene3D" id="4.10.240.10">
    <property type="entry name" value="Zn(2)-C6 fungal-type DNA-binding domain"/>
    <property type="match status" value="1"/>
</dbReference>
<comment type="caution">
    <text evidence="8">The sequence shown here is derived from an EMBL/GenBank/DDBJ whole genome shotgun (WGS) entry which is preliminary data.</text>
</comment>
<evidence type="ECO:0000259" key="7">
    <source>
        <dbReference type="PROSITE" id="PS50048"/>
    </source>
</evidence>
<keyword evidence="4" id="KW-0804">Transcription</keyword>
<evidence type="ECO:0000256" key="4">
    <source>
        <dbReference type="ARBA" id="ARBA00023163"/>
    </source>
</evidence>
<accession>A0A9N9PTU6</accession>
<dbReference type="PANTHER" id="PTHR47660:SF2">
    <property type="entry name" value="TRANSCRIPTION FACTOR WITH C2H2 AND ZN(2)-CYS(6) DNA BINDING DOMAIN (EUROFUNG)"/>
    <property type="match status" value="1"/>
</dbReference>
<dbReference type="PROSITE" id="PS50048">
    <property type="entry name" value="ZN2_CY6_FUNGAL_2"/>
    <property type="match status" value="1"/>
</dbReference>
<reference evidence="8" key="1">
    <citation type="submission" date="2021-07" db="EMBL/GenBank/DDBJ databases">
        <authorList>
            <person name="Durling M."/>
        </authorList>
    </citation>
    <scope>NUCLEOTIDE SEQUENCE</scope>
</reference>
<dbReference type="PANTHER" id="PTHR47660">
    <property type="entry name" value="TRANSCRIPTION FACTOR WITH C2H2 AND ZN(2)-CYS(6) DNA BINDING DOMAIN (EUROFUNG)-RELATED-RELATED"/>
    <property type="match status" value="1"/>
</dbReference>
<gene>
    <name evidence="8" type="ORF">HYFRA_00010833</name>
</gene>
<feature type="region of interest" description="Disordered" evidence="6">
    <location>
        <begin position="53"/>
        <end position="89"/>
    </location>
</feature>
<protein>
    <recommendedName>
        <fullName evidence="7">Zn(2)-C6 fungal-type domain-containing protein</fullName>
    </recommendedName>
</protein>
<dbReference type="SMART" id="SM00066">
    <property type="entry name" value="GAL4"/>
    <property type="match status" value="1"/>
</dbReference>
<keyword evidence="5" id="KW-0539">Nucleus</keyword>
<keyword evidence="3" id="KW-0805">Transcription regulation</keyword>
<evidence type="ECO:0000256" key="2">
    <source>
        <dbReference type="ARBA" id="ARBA00022833"/>
    </source>
</evidence>
<dbReference type="OrthoDB" id="40579at2759"/>
<name>A0A9N9PTU6_9HELO</name>
<dbReference type="GO" id="GO:0000981">
    <property type="term" value="F:DNA-binding transcription factor activity, RNA polymerase II-specific"/>
    <property type="evidence" value="ECO:0007669"/>
    <property type="project" value="InterPro"/>
</dbReference>
<dbReference type="AlphaFoldDB" id="A0A9N9PTU6"/>